<keyword evidence="1" id="KW-0812">Transmembrane</keyword>
<dbReference type="AlphaFoldDB" id="B4D2W9"/>
<organism evidence="3 4">
    <name type="scientific">Chthoniobacter flavus Ellin428</name>
    <dbReference type="NCBI Taxonomy" id="497964"/>
    <lineage>
        <taxon>Bacteria</taxon>
        <taxon>Pseudomonadati</taxon>
        <taxon>Verrucomicrobiota</taxon>
        <taxon>Spartobacteria</taxon>
        <taxon>Chthoniobacterales</taxon>
        <taxon>Chthoniobacteraceae</taxon>
        <taxon>Chthoniobacter</taxon>
    </lineage>
</organism>
<dbReference type="PANTHER" id="PTHR42208">
    <property type="entry name" value="HEAVY METAL TRANSPORTER-RELATED"/>
    <property type="match status" value="1"/>
</dbReference>
<gene>
    <name evidence="3" type="ORF">CfE428DRAFT_3257</name>
</gene>
<name>B4D2W9_9BACT</name>
<evidence type="ECO:0000259" key="2">
    <source>
        <dbReference type="Pfam" id="PF13386"/>
    </source>
</evidence>
<keyword evidence="1" id="KW-1133">Transmembrane helix</keyword>
<protein>
    <recommendedName>
        <fullName evidence="2">Urease accessory protein UreH-like transmembrane domain-containing protein</fullName>
    </recommendedName>
</protein>
<evidence type="ECO:0000313" key="3">
    <source>
        <dbReference type="EMBL" id="EDY19080.1"/>
    </source>
</evidence>
<feature type="domain" description="Urease accessory protein UreH-like transmembrane" evidence="2">
    <location>
        <begin position="5"/>
        <end position="161"/>
    </location>
</feature>
<dbReference type="STRING" id="497964.CfE428DRAFT_3257"/>
<dbReference type="EMBL" id="ABVL01000009">
    <property type="protein sequence ID" value="EDY19080.1"/>
    <property type="molecule type" value="Genomic_DNA"/>
</dbReference>
<feature type="transmembrane region" description="Helical" evidence="1">
    <location>
        <begin position="103"/>
        <end position="134"/>
    </location>
</feature>
<accession>B4D2W9</accession>
<reference evidence="3 4" key="1">
    <citation type="journal article" date="2011" name="J. Bacteriol.">
        <title>Genome sequence of Chthoniobacter flavus Ellin428, an aerobic heterotrophic soil bacterium.</title>
        <authorList>
            <person name="Kant R."/>
            <person name="van Passel M.W."/>
            <person name="Palva A."/>
            <person name="Lucas S."/>
            <person name="Lapidus A."/>
            <person name="Glavina Del Rio T."/>
            <person name="Dalin E."/>
            <person name="Tice H."/>
            <person name="Bruce D."/>
            <person name="Goodwin L."/>
            <person name="Pitluck S."/>
            <person name="Larimer F.W."/>
            <person name="Land M.L."/>
            <person name="Hauser L."/>
            <person name="Sangwan P."/>
            <person name="de Vos W.M."/>
            <person name="Janssen P.H."/>
            <person name="Smidt H."/>
        </authorList>
    </citation>
    <scope>NUCLEOTIDE SEQUENCE [LARGE SCALE GENOMIC DNA]</scope>
    <source>
        <strain evidence="3 4">Ellin428</strain>
    </source>
</reference>
<feature type="transmembrane region" description="Helical" evidence="1">
    <location>
        <begin position="12"/>
        <end position="35"/>
    </location>
</feature>
<comment type="caution">
    <text evidence="3">The sequence shown here is derived from an EMBL/GenBank/DDBJ whole genome shotgun (WGS) entry which is preliminary data.</text>
</comment>
<dbReference type="InParanoid" id="B4D2W9"/>
<feature type="transmembrane region" description="Helical" evidence="1">
    <location>
        <begin position="41"/>
        <end position="57"/>
    </location>
</feature>
<dbReference type="PANTHER" id="PTHR42208:SF1">
    <property type="entry name" value="HEAVY METAL TRANSPORTER"/>
    <property type="match status" value="1"/>
</dbReference>
<evidence type="ECO:0000256" key="1">
    <source>
        <dbReference type="SAM" id="Phobius"/>
    </source>
</evidence>
<keyword evidence="4" id="KW-1185">Reference proteome</keyword>
<sequence>MRAATAGYHFARMISYSAVGASLGAVGGAAGGIFHAPVSRLLPWVMASFFVVMALGWERHLPRLPFVGRWLLRLSRRTAALPVRQAAVVLGLATPFLPCGPLYLAFSAALVSGSWIAGSALLASFALGTIPLYLLGQFGAMRLQASLAPAAQLWMRRLLALSSALLIGGRASLHDGSLAAPLRCLLCH</sequence>
<dbReference type="Proteomes" id="UP000005824">
    <property type="component" value="Unassembled WGS sequence"/>
</dbReference>
<proteinExistence type="predicted"/>
<dbReference type="Pfam" id="PF13386">
    <property type="entry name" value="DsbD_2"/>
    <property type="match status" value="1"/>
</dbReference>
<dbReference type="eggNOG" id="COG2836">
    <property type="taxonomic scope" value="Bacteria"/>
</dbReference>
<keyword evidence="1" id="KW-0472">Membrane</keyword>
<dbReference type="InterPro" id="IPR039447">
    <property type="entry name" value="UreH-like_TM_dom"/>
</dbReference>
<evidence type="ECO:0000313" key="4">
    <source>
        <dbReference type="Proteomes" id="UP000005824"/>
    </source>
</evidence>